<dbReference type="RefSeq" id="WP_012788807.1">
    <property type="nucleotide sequence ID" value="NC_013132.1"/>
</dbReference>
<gene>
    <name evidence="5" type="ordered locus">Cpin_1133</name>
</gene>
<dbReference type="InterPro" id="IPR002577">
    <property type="entry name" value="HTH_HxlR"/>
</dbReference>
<dbReference type="Pfam" id="PF01638">
    <property type="entry name" value="HxlR"/>
    <property type="match status" value="1"/>
</dbReference>
<evidence type="ECO:0000256" key="1">
    <source>
        <dbReference type="ARBA" id="ARBA00023015"/>
    </source>
</evidence>
<reference evidence="6" key="1">
    <citation type="submission" date="2009-08" db="EMBL/GenBank/DDBJ databases">
        <title>The complete genome of Chitinophaga pinensis DSM 2588.</title>
        <authorList>
            <consortium name="US DOE Joint Genome Institute (JGI-PGF)"/>
            <person name="Lucas S."/>
            <person name="Copeland A."/>
            <person name="Lapidus A."/>
            <person name="Glavina del Rio T."/>
            <person name="Dalin E."/>
            <person name="Tice H."/>
            <person name="Bruce D."/>
            <person name="Goodwin L."/>
            <person name="Pitluck S."/>
            <person name="Kyrpides N."/>
            <person name="Mavromatis K."/>
            <person name="Ivanova N."/>
            <person name="Mikhailova N."/>
            <person name="Sims D."/>
            <person name="Meinche L."/>
            <person name="Brettin T."/>
            <person name="Detter J.C."/>
            <person name="Han C."/>
            <person name="Larimer F."/>
            <person name="Land M."/>
            <person name="Hauser L."/>
            <person name="Markowitz V."/>
            <person name="Cheng J.-F."/>
            <person name="Hugenholtz P."/>
            <person name="Woyke T."/>
            <person name="Wu D."/>
            <person name="Spring S."/>
            <person name="Klenk H.-P."/>
            <person name="Eisen J.A."/>
        </authorList>
    </citation>
    <scope>NUCLEOTIDE SEQUENCE [LARGE SCALE GENOMIC DNA]</scope>
    <source>
        <strain evidence="6">ATCC 43595 / DSM 2588 / LMG 13176 / NBRC 15968 / NCIMB 11800 / UQM 2034</strain>
    </source>
</reference>
<evidence type="ECO:0000256" key="2">
    <source>
        <dbReference type="ARBA" id="ARBA00023125"/>
    </source>
</evidence>
<protein>
    <submittedName>
        <fullName evidence="5">Transcriptional regulator, HxlR family</fullName>
    </submittedName>
</protein>
<evidence type="ECO:0000313" key="6">
    <source>
        <dbReference type="Proteomes" id="UP000002215"/>
    </source>
</evidence>
<dbReference type="OrthoDB" id="9797599at2"/>
<dbReference type="InterPro" id="IPR036390">
    <property type="entry name" value="WH_DNA-bd_sf"/>
</dbReference>
<dbReference type="Gene3D" id="1.10.10.10">
    <property type="entry name" value="Winged helix-like DNA-binding domain superfamily/Winged helix DNA-binding domain"/>
    <property type="match status" value="1"/>
</dbReference>
<dbReference type="PANTHER" id="PTHR33204:SF18">
    <property type="entry name" value="TRANSCRIPTIONAL REGULATORY PROTEIN"/>
    <property type="match status" value="1"/>
</dbReference>
<proteinExistence type="predicted"/>
<evidence type="ECO:0000313" key="5">
    <source>
        <dbReference type="EMBL" id="ACU58631.1"/>
    </source>
</evidence>
<keyword evidence="2" id="KW-0238">DNA-binding</keyword>
<name>A0A979G0T1_CHIPD</name>
<sequence length="128" mass="14855">MAERKTNSSNYQNQSYLENKCPLNELLFTMSRRWTTDVLFCIEEGNNRFSGIREELAYITDHILSDRLKTLEKTGLITRHQFPGMPPKVTYALTEHGVELCNLLSKLCDFSSLIYEEKEEKEEKAVTA</sequence>
<dbReference type="PANTHER" id="PTHR33204">
    <property type="entry name" value="TRANSCRIPTIONAL REGULATOR, MARR FAMILY"/>
    <property type="match status" value="1"/>
</dbReference>
<dbReference type="GO" id="GO:0003677">
    <property type="term" value="F:DNA binding"/>
    <property type="evidence" value="ECO:0007669"/>
    <property type="project" value="UniProtKB-KW"/>
</dbReference>
<dbReference type="InterPro" id="IPR036388">
    <property type="entry name" value="WH-like_DNA-bd_sf"/>
</dbReference>
<keyword evidence="3" id="KW-0804">Transcription</keyword>
<feature type="domain" description="HTH hxlR-type" evidence="4">
    <location>
        <begin position="21"/>
        <end position="119"/>
    </location>
</feature>
<keyword evidence="1" id="KW-0805">Transcription regulation</keyword>
<dbReference type="SUPFAM" id="SSF46785">
    <property type="entry name" value="Winged helix' DNA-binding domain"/>
    <property type="match status" value="1"/>
</dbReference>
<dbReference type="PROSITE" id="PS51118">
    <property type="entry name" value="HTH_HXLR"/>
    <property type="match status" value="1"/>
</dbReference>
<dbReference type="Proteomes" id="UP000002215">
    <property type="component" value="Chromosome"/>
</dbReference>
<organism evidence="5 6">
    <name type="scientific">Chitinophaga pinensis (strain ATCC 43595 / DSM 2588 / LMG 13176 / NBRC 15968 / NCIMB 11800 / UQM 2034)</name>
    <dbReference type="NCBI Taxonomy" id="485918"/>
    <lineage>
        <taxon>Bacteria</taxon>
        <taxon>Pseudomonadati</taxon>
        <taxon>Bacteroidota</taxon>
        <taxon>Chitinophagia</taxon>
        <taxon>Chitinophagales</taxon>
        <taxon>Chitinophagaceae</taxon>
        <taxon>Chitinophaga</taxon>
    </lineage>
</organism>
<accession>A0A979G0T1</accession>
<evidence type="ECO:0000259" key="4">
    <source>
        <dbReference type="PROSITE" id="PS51118"/>
    </source>
</evidence>
<dbReference type="EMBL" id="CP001699">
    <property type="protein sequence ID" value="ACU58631.1"/>
    <property type="molecule type" value="Genomic_DNA"/>
</dbReference>
<dbReference type="AlphaFoldDB" id="A0A979G0T1"/>
<dbReference type="KEGG" id="cpi:Cpin_1133"/>
<evidence type="ECO:0000256" key="3">
    <source>
        <dbReference type="ARBA" id="ARBA00023163"/>
    </source>
</evidence>
<reference evidence="5 6" key="2">
    <citation type="journal article" date="2010" name="Stand. Genomic Sci.">
        <title>Complete genome sequence of Chitinophaga pinensis type strain (UQM 2034).</title>
        <authorList>
            <person name="Glavina Del Rio T."/>
            <person name="Abt B."/>
            <person name="Spring S."/>
            <person name="Lapidus A."/>
            <person name="Nolan M."/>
            <person name="Tice H."/>
            <person name="Copeland A."/>
            <person name="Cheng J.F."/>
            <person name="Chen F."/>
            <person name="Bruce D."/>
            <person name="Goodwin L."/>
            <person name="Pitluck S."/>
            <person name="Ivanova N."/>
            <person name="Mavromatis K."/>
            <person name="Mikhailova N."/>
            <person name="Pati A."/>
            <person name="Chen A."/>
            <person name="Palaniappan K."/>
            <person name="Land M."/>
            <person name="Hauser L."/>
            <person name="Chang Y.J."/>
            <person name="Jeffries C.D."/>
            <person name="Chain P."/>
            <person name="Saunders E."/>
            <person name="Detter J.C."/>
            <person name="Brettin T."/>
            <person name="Rohde M."/>
            <person name="Goker M."/>
            <person name="Bristow J."/>
            <person name="Eisen J.A."/>
            <person name="Markowitz V."/>
            <person name="Hugenholtz P."/>
            <person name="Kyrpides N.C."/>
            <person name="Klenk H.P."/>
            <person name="Lucas S."/>
        </authorList>
    </citation>
    <scope>NUCLEOTIDE SEQUENCE [LARGE SCALE GENOMIC DNA]</scope>
    <source>
        <strain evidence="6">ATCC 43595 / DSM 2588 / LMG 13176 / NBRC 15968 / NCIMB 11800 / UQM 2034</strain>
    </source>
</reference>